<dbReference type="InterPro" id="IPR001702">
    <property type="entry name" value="Porin_Gram-ve"/>
</dbReference>
<dbReference type="PRINTS" id="PR00184">
    <property type="entry name" value="NEISSPPORIN"/>
</dbReference>
<dbReference type="InterPro" id="IPR002299">
    <property type="entry name" value="Porin_Neis"/>
</dbReference>
<evidence type="ECO:0000313" key="13">
    <source>
        <dbReference type="EMBL" id="ABF79798.1"/>
    </source>
</evidence>
<dbReference type="InterPro" id="IPR023614">
    <property type="entry name" value="Porin_dom_sf"/>
</dbReference>
<keyword evidence="4" id="KW-1134">Transmembrane beta strand</keyword>
<dbReference type="Gene3D" id="2.40.160.10">
    <property type="entry name" value="Porin"/>
    <property type="match status" value="1"/>
</dbReference>
<evidence type="ECO:0000259" key="12">
    <source>
        <dbReference type="Pfam" id="PF13609"/>
    </source>
</evidence>
<dbReference type="CDD" id="cd00342">
    <property type="entry name" value="gram_neg_porins"/>
    <property type="match status" value="1"/>
</dbReference>
<dbReference type="PRINTS" id="PR00182">
    <property type="entry name" value="ECOLNEIPORIN"/>
</dbReference>
<dbReference type="AlphaFoldDB" id="A0A0H2XXM5"/>
<evidence type="ECO:0000256" key="10">
    <source>
        <dbReference type="ARBA" id="ARBA00023237"/>
    </source>
</evidence>
<dbReference type="GO" id="GO:0015288">
    <property type="term" value="F:porin activity"/>
    <property type="evidence" value="ECO:0007669"/>
    <property type="project" value="UniProtKB-KW"/>
</dbReference>
<keyword evidence="10" id="KW-0998">Cell outer membrane</keyword>
<dbReference type="HOGENOM" id="CLU_038238_0_0_4"/>
<keyword evidence="9" id="KW-0472">Membrane</keyword>
<keyword evidence="3" id="KW-0813">Transport</keyword>
<evidence type="ECO:0000256" key="8">
    <source>
        <dbReference type="ARBA" id="ARBA00023114"/>
    </source>
</evidence>
<keyword evidence="6 11" id="KW-0732">Signal</keyword>
<dbReference type="GO" id="GO:0009279">
    <property type="term" value="C:cell outer membrane"/>
    <property type="evidence" value="ECO:0007669"/>
    <property type="project" value="UniProtKB-SubCell"/>
</dbReference>
<dbReference type="PANTHER" id="PTHR34501">
    <property type="entry name" value="PROTEIN YDDL-RELATED"/>
    <property type="match status" value="1"/>
</dbReference>
<keyword evidence="8" id="KW-0626">Porin</keyword>
<accession>A0A0H2XXM5</accession>
<keyword evidence="5" id="KW-0812">Transmembrane</keyword>
<dbReference type="PANTHER" id="PTHR34501:SF9">
    <property type="entry name" value="MAJOR OUTER MEMBRANE PROTEIN P.IA"/>
    <property type="match status" value="1"/>
</dbReference>
<dbReference type="GO" id="GO:0046930">
    <property type="term" value="C:pore complex"/>
    <property type="evidence" value="ECO:0007669"/>
    <property type="project" value="UniProtKB-KW"/>
</dbReference>
<feature type="signal peptide" evidence="11">
    <location>
        <begin position="1"/>
        <end position="23"/>
    </location>
</feature>
<name>A0A0H2XXM5_BURO1</name>
<keyword evidence="7" id="KW-0406">Ion transport</keyword>
<feature type="chain" id="PRO_5002602197" evidence="11">
    <location>
        <begin position="24"/>
        <end position="390"/>
    </location>
</feature>
<organism evidence="13">
    <name type="scientific">Burkholderia orbicola (strain AU 1054)</name>
    <dbReference type="NCBI Taxonomy" id="331271"/>
    <lineage>
        <taxon>Bacteria</taxon>
        <taxon>Pseudomonadati</taxon>
        <taxon>Pseudomonadota</taxon>
        <taxon>Betaproteobacteria</taxon>
        <taxon>Burkholderiales</taxon>
        <taxon>Burkholderiaceae</taxon>
        <taxon>Burkholderia</taxon>
        <taxon>Burkholderia cepacia complex</taxon>
        <taxon>Burkholderia orbicola</taxon>
    </lineage>
</organism>
<reference evidence="13" key="1">
    <citation type="submission" date="2006-05" db="EMBL/GenBank/DDBJ databases">
        <title>Complete sequence of chromosome 2 of Burkholderia cenocepacia AU 1054.</title>
        <authorList>
            <consortium name="US DOE Joint Genome Institute"/>
            <person name="Copeland A."/>
            <person name="Lucas S."/>
            <person name="Lapidus A."/>
            <person name="Barry K."/>
            <person name="Detter J.C."/>
            <person name="Glavina del Rio T."/>
            <person name="Hammon N."/>
            <person name="Israni S."/>
            <person name="Dalin E."/>
            <person name="Tice H."/>
            <person name="Pitluck S."/>
            <person name="Chain P."/>
            <person name="Malfatti S."/>
            <person name="Shin M."/>
            <person name="Vergez L."/>
            <person name="Schmutz J."/>
            <person name="Larimer F."/>
            <person name="Land M."/>
            <person name="Hauser L."/>
            <person name="Kyrpides N."/>
            <person name="Lykidis A."/>
            <person name="LiPuma J.J."/>
            <person name="Konstantinidis K."/>
            <person name="Tiedje J.M."/>
            <person name="Richardson P."/>
        </authorList>
    </citation>
    <scope>NUCLEOTIDE SEQUENCE [LARGE SCALE GENOMIC DNA]</scope>
    <source>
        <strain evidence="13">AU 1054</strain>
    </source>
</reference>
<evidence type="ECO:0000256" key="1">
    <source>
        <dbReference type="ARBA" id="ARBA00004571"/>
    </source>
</evidence>
<dbReference type="InterPro" id="IPR033900">
    <property type="entry name" value="Gram_neg_porin_domain"/>
</dbReference>
<evidence type="ECO:0000256" key="11">
    <source>
        <dbReference type="SAM" id="SignalP"/>
    </source>
</evidence>
<evidence type="ECO:0000256" key="2">
    <source>
        <dbReference type="ARBA" id="ARBA00011233"/>
    </source>
</evidence>
<protein>
    <submittedName>
        <fullName evidence="13">Porin, Gram-negative type</fullName>
    </submittedName>
</protein>
<sequence length="390" mass="41388" precursor="true">MKTKKIEIIVGSLVGLASSVAHSQSSVTLYGEIDNGIHYQTNVGGGKAVYMDSLDGIDGSRWGLTGKEDLGGGLKAIFTLESGINVNNGQFAQGGTAFGRQAFVGLSSDTYGSLTAGRQYDMVWYFPEFLAGSAAVGDLPSAHPGDFDNTSNSVRFNNSVRYMSPDFRGFSFGVEYSLGGVPGDFTSMSGYSLGVGYTHGPLQIGAAFDYFKHPTSTPGNGWFTNYASGFNLLASSLNSAYQVAQAYQDAVIAAAYTIGNATISASYSNVQYANLGAGFMNGTAVFNNYDIGLNYRVTPVFFVGVAYDYMNARSVTTAQGNAVGNQHYNQVAFTLDYLLSKRTDVYFSGGWQRASGTSSTGAPAVANIGGSGDSSNNHQMVYRLAIRHKF</sequence>
<evidence type="ECO:0000256" key="6">
    <source>
        <dbReference type="ARBA" id="ARBA00022729"/>
    </source>
</evidence>
<evidence type="ECO:0000256" key="3">
    <source>
        <dbReference type="ARBA" id="ARBA00022448"/>
    </source>
</evidence>
<evidence type="ECO:0000256" key="9">
    <source>
        <dbReference type="ARBA" id="ARBA00023136"/>
    </source>
</evidence>
<comment type="subunit">
    <text evidence="2">Homotrimer.</text>
</comment>
<dbReference type="SUPFAM" id="SSF56935">
    <property type="entry name" value="Porins"/>
    <property type="match status" value="1"/>
</dbReference>
<dbReference type="GO" id="GO:0034220">
    <property type="term" value="P:monoatomic ion transmembrane transport"/>
    <property type="evidence" value="ECO:0007669"/>
    <property type="project" value="InterPro"/>
</dbReference>
<dbReference type="InterPro" id="IPR050298">
    <property type="entry name" value="Gram-neg_bact_OMP"/>
</dbReference>
<dbReference type="Pfam" id="PF13609">
    <property type="entry name" value="Porin_4"/>
    <property type="match status" value="1"/>
</dbReference>
<proteinExistence type="predicted"/>
<evidence type="ECO:0000256" key="7">
    <source>
        <dbReference type="ARBA" id="ARBA00023065"/>
    </source>
</evidence>
<evidence type="ECO:0000256" key="4">
    <source>
        <dbReference type="ARBA" id="ARBA00022452"/>
    </source>
</evidence>
<dbReference type="EMBL" id="CP000379">
    <property type="protein sequence ID" value="ABF79798.1"/>
    <property type="molecule type" value="Genomic_DNA"/>
</dbReference>
<gene>
    <name evidence="13" type="ordered locus">Bcen_4922</name>
</gene>
<evidence type="ECO:0000256" key="5">
    <source>
        <dbReference type="ARBA" id="ARBA00022692"/>
    </source>
</evidence>
<comment type="subcellular location">
    <subcellularLocation>
        <location evidence="1">Cell outer membrane</location>
        <topology evidence="1">Multi-pass membrane protein</topology>
    </subcellularLocation>
</comment>
<feature type="domain" description="Porin" evidence="12">
    <location>
        <begin position="14"/>
        <end position="356"/>
    </location>
</feature>